<accession>A0A812ME30</accession>
<feature type="non-terminal residue" evidence="4">
    <location>
        <position position="667"/>
    </location>
</feature>
<dbReference type="InterPro" id="IPR027417">
    <property type="entry name" value="P-loop_NTPase"/>
</dbReference>
<dbReference type="Pfam" id="PF13086">
    <property type="entry name" value="AAA_11"/>
    <property type="match status" value="3"/>
</dbReference>
<evidence type="ECO:0000313" key="4">
    <source>
        <dbReference type="EMBL" id="CAE7256560.1"/>
    </source>
</evidence>
<feature type="domain" description="DNA2/NAM7 helicase helicase" evidence="2">
    <location>
        <begin position="458"/>
        <end position="526"/>
    </location>
</feature>
<dbReference type="OrthoDB" id="6513042at2759"/>
<feature type="region of interest" description="Disordered" evidence="1">
    <location>
        <begin position="1"/>
        <end position="23"/>
    </location>
</feature>
<feature type="domain" description="DNA2/NAM7 helicase-like C-terminal" evidence="3">
    <location>
        <begin position="619"/>
        <end position="662"/>
    </location>
</feature>
<feature type="compositionally biased region" description="Acidic residues" evidence="1">
    <location>
        <begin position="385"/>
        <end position="397"/>
    </location>
</feature>
<feature type="region of interest" description="Disordered" evidence="1">
    <location>
        <begin position="373"/>
        <end position="399"/>
    </location>
</feature>
<evidence type="ECO:0000259" key="2">
    <source>
        <dbReference type="Pfam" id="PF13086"/>
    </source>
</evidence>
<feature type="domain" description="DNA2/NAM7 helicase helicase" evidence="2">
    <location>
        <begin position="535"/>
        <end position="612"/>
    </location>
</feature>
<dbReference type="PANTHER" id="PTHR10887">
    <property type="entry name" value="DNA2/NAM7 HELICASE FAMILY"/>
    <property type="match status" value="1"/>
</dbReference>
<name>A0A812ME30_9DINO</name>
<sequence length="667" mass="75242">MHADDILDEGDLERVEEEKALGEDDVRDRKLELKEIEELLLDLNHLSQAQKKRKKLEIEKDLKKIEKLPEEEKEAMLKEREKTARINLAKKIARQRMKDSAGLREVPHQFEDEAQYISSFSPLYFREAQAQIQRCKDSEMAKTTEQVSFHALRLDPPFVKLELTRSKEACGVALYSIHDLVLLTQGQDLTQPHDTHLLGLVDHSVSQVVHVTVFVDMADTTPGSRMKEAANLIAQRANWYLAKVTSFSTLIREYEGLKAMPEIFLKDTILNREELADGGDTGFEMQAASALEVGAEPALPKSEETLHLPEAIESWLQQRYNTSQQNAIHDSKKVSGITLVQGPPGTGKTTTVLGILSVLLSATATQAQAVSYSRIASGQQKASGDDGDDSASEDEGEVEQRQLERVRLLQARAPWLRASYVPFSDESWQEVSRPGSEVQRLPFPKVKEASIKNMSEIRHNIAPQKVLVCGPSNASIDEVMRRIVKDGCVNEVGERYQPPMIRMGPNAHPDLQDFSLRTLVEKRMQAGCDTPDFQKKESERTRLLKNSRLICATLSISGHRDMVGFPEDFDTVVIDEASQGVEVSTLVPLKLGCRRLILVGDPEQLPATCFSEIAKAHHYDRSLFQRLQQTQYKVNMLNTQYRMHPDISKFPSANFYEGNLLNFRDKE</sequence>
<proteinExistence type="predicted"/>
<dbReference type="AlphaFoldDB" id="A0A812ME30"/>
<dbReference type="CDD" id="cd18042">
    <property type="entry name" value="DEXXQc_SETX"/>
    <property type="match status" value="1"/>
</dbReference>
<dbReference type="GO" id="GO:0004386">
    <property type="term" value="F:helicase activity"/>
    <property type="evidence" value="ECO:0007669"/>
    <property type="project" value="InterPro"/>
</dbReference>
<dbReference type="Proteomes" id="UP000604046">
    <property type="component" value="Unassembled WGS sequence"/>
</dbReference>
<organism evidence="4 5">
    <name type="scientific">Symbiodinium natans</name>
    <dbReference type="NCBI Taxonomy" id="878477"/>
    <lineage>
        <taxon>Eukaryota</taxon>
        <taxon>Sar</taxon>
        <taxon>Alveolata</taxon>
        <taxon>Dinophyceae</taxon>
        <taxon>Suessiales</taxon>
        <taxon>Symbiodiniaceae</taxon>
        <taxon>Symbiodinium</taxon>
    </lineage>
</organism>
<feature type="compositionally biased region" description="Acidic residues" evidence="1">
    <location>
        <begin position="1"/>
        <end position="11"/>
    </location>
</feature>
<keyword evidence="5" id="KW-1185">Reference proteome</keyword>
<dbReference type="InterPro" id="IPR041679">
    <property type="entry name" value="DNA2/NAM7-like_C"/>
</dbReference>
<reference evidence="4" key="1">
    <citation type="submission" date="2021-02" db="EMBL/GenBank/DDBJ databases">
        <authorList>
            <person name="Dougan E. K."/>
            <person name="Rhodes N."/>
            <person name="Thang M."/>
            <person name="Chan C."/>
        </authorList>
    </citation>
    <scope>NUCLEOTIDE SEQUENCE</scope>
</reference>
<dbReference type="EMBL" id="CAJNDS010001358">
    <property type="protein sequence ID" value="CAE7256560.1"/>
    <property type="molecule type" value="Genomic_DNA"/>
</dbReference>
<dbReference type="InterPro" id="IPR041677">
    <property type="entry name" value="DNA2/NAM7_AAA_11"/>
</dbReference>
<evidence type="ECO:0000256" key="1">
    <source>
        <dbReference type="SAM" id="MobiDB-lite"/>
    </source>
</evidence>
<gene>
    <name evidence="4" type="ORF">SNAT2548_LOCUS13174</name>
</gene>
<dbReference type="InterPro" id="IPR045055">
    <property type="entry name" value="DNA2/NAM7-like"/>
</dbReference>
<protein>
    <submittedName>
        <fullName evidence="4">Uncharacterized protein</fullName>
    </submittedName>
</protein>
<evidence type="ECO:0000313" key="5">
    <source>
        <dbReference type="Proteomes" id="UP000604046"/>
    </source>
</evidence>
<evidence type="ECO:0000259" key="3">
    <source>
        <dbReference type="Pfam" id="PF13087"/>
    </source>
</evidence>
<dbReference type="Gene3D" id="3.40.50.300">
    <property type="entry name" value="P-loop containing nucleotide triphosphate hydrolases"/>
    <property type="match status" value="2"/>
</dbReference>
<dbReference type="Pfam" id="PF13087">
    <property type="entry name" value="AAA_12"/>
    <property type="match status" value="1"/>
</dbReference>
<feature type="compositionally biased region" description="Basic and acidic residues" evidence="1">
    <location>
        <begin position="12"/>
        <end position="23"/>
    </location>
</feature>
<comment type="caution">
    <text evidence="4">The sequence shown here is derived from an EMBL/GenBank/DDBJ whole genome shotgun (WGS) entry which is preliminary data.</text>
</comment>
<dbReference type="SUPFAM" id="SSF52540">
    <property type="entry name" value="P-loop containing nucleoside triphosphate hydrolases"/>
    <property type="match status" value="1"/>
</dbReference>
<dbReference type="PANTHER" id="PTHR10887:SF495">
    <property type="entry name" value="HELICASE SENATAXIN ISOFORM X1-RELATED"/>
    <property type="match status" value="1"/>
</dbReference>
<feature type="domain" description="DNA2/NAM7 helicase helicase" evidence="2">
    <location>
        <begin position="320"/>
        <end position="364"/>
    </location>
</feature>